<feature type="domain" description="RRM" evidence="2">
    <location>
        <begin position="47"/>
        <end position="127"/>
    </location>
</feature>
<reference evidence="3 4" key="1">
    <citation type="journal article" date="2024" name="G3 (Bethesda)">
        <title>Genome assembly of Hibiscus sabdariffa L. provides insights into metabolisms of medicinal natural products.</title>
        <authorList>
            <person name="Kim T."/>
        </authorList>
    </citation>
    <scope>NUCLEOTIDE SEQUENCE [LARGE SCALE GENOMIC DNA]</scope>
    <source>
        <strain evidence="3">TK-2024</strain>
        <tissue evidence="3">Old leaves</tissue>
    </source>
</reference>
<protein>
    <recommendedName>
        <fullName evidence="2">RRM domain-containing protein</fullName>
    </recommendedName>
</protein>
<dbReference type="InterPro" id="IPR000504">
    <property type="entry name" value="RRM_dom"/>
</dbReference>
<proteinExistence type="predicted"/>
<dbReference type="Pfam" id="PF00076">
    <property type="entry name" value="RRM_1"/>
    <property type="match status" value="1"/>
</dbReference>
<dbReference type="PROSITE" id="PS50102">
    <property type="entry name" value="RRM"/>
    <property type="match status" value="1"/>
</dbReference>
<evidence type="ECO:0000313" key="4">
    <source>
        <dbReference type="Proteomes" id="UP001396334"/>
    </source>
</evidence>
<evidence type="ECO:0000256" key="1">
    <source>
        <dbReference type="PROSITE-ProRule" id="PRU00176"/>
    </source>
</evidence>
<dbReference type="EMBL" id="JBBPBN010000019">
    <property type="protein sequence ID" value="KAK9017767.1"/>
    <property type="molecule type" value="Genomic_DNA"/>
</dbReference>
<keyword evidence="1" id="KW-0694">RNA-binding</keyword>
<dbReference type="InterPro" id="IPR035979">
    <property type="entry name" value="RBD_domain_sf"/>
</dbReference>
<evidence type="ECO:0000259" key="2">
    <source>
        <dbReference type="PROSITE" id="PS50102"/>
    </source>
</evidence>
<dbReference type="InterPro" id="IPR012677">
    <property type="entry name" value="Nucleotide-bd_a/b_plait_sf"/>
</dbReference>
<dbReference type="Gene3D" id="3.30.70.330">
    <property type="match status" value="1"/>
</dbReference>
<keyword evidence="4" id="KW-1185">Reference proteome</keyword>
<organism evidence="3 4">
    <name type="scientific">Hibiscus sabdariffa</name>
    <name type="common">roselle</name>
    <dbReference type="NCBI Taxonomy" id="183260"/>
    <lineage>
        <taxon>Eukaryota</taxon>
        <taxon>Viridiplantae</taxon>
        <taxon>Streptophyta</taxon>
        <taxon>Embryophyta</taxon>
        <taxon>Tracheophyta</taxon>
        <taxon>Spermatophyta</taxon>
        <taxon>Magnoliopsida</taxon>
        <taxon>eudicotyledons</taxon>
        <taxon>Gunneridae</taxon>
        <taxon>Pentapetalae</taxon>
        <taxon>rosids</taxon>
        <taxon>malvids</taxon>
        <taxon>Malvales</taxon>
        <taxon>Malvaceae</taxon>
        <taxon>Malvoideae</taxon>
        <taxon>Hibiscus</taxon>
    </lineage>
</organism>
<dbReference type="Proteomes" id="UP001396334">
    <property type="component" value="Unassembled WGS sequence"/>
</dbReference>
<gene>
    <name evidence="3" type="ORF">V6N11_000771</name>
</gene>
<sequence length="332" mass="38653">MKKMKRQESWRHNRGVWNCSGRVEDLIRGRQKFNQIKSIKRANRQGVSVFVNFVSKRIRPATLREAFQDYGKVTDVYITYHNPRRRRLSSTFAFVRFSNMWEALNAVDLANNRRMDEFTITIKVFLEHKSSGDSKGPLEEVKKPTRTSQVSVDLAKGRDERSYKEVLLCKKKENLVELTDKRHTKSFFKVPDNKGREGNSSMMDVLVIKDVHNGWLKNCLVGQVSAMYDHSFIQQVLQSEGFKVKVSCWSGVYSIIKFEEVEQLEIFWDLKDSLLNSWFCDIESVETFLQRKKLRVWACIKGLPLEVWNESSLVSIGSQWGNVKLKLGSQIP</sequence>
<dbReference type="SUPFAM" id="SSF54928">
    <property type="entry name" value="RNA-binding domain, RBD"/>
    <property type="match status" value="1"/>
</dbReference>
<comment type="caution">
    <text evidence="3">The sequence shown here is derived from an EMBL/GenBank/DDBJ whole genome shotgun (WGS) entry which is preliminary data.</text>
</comment>
<accession>A0ABR2RYK1</accession>
<evidence type="ECO:0000313" key="3">
    <source>
        <dbReference type="EMBL" id="KAK9017767.1"/>
    </source>
</evidence>
<dbReference type="SMART" id="SM00360">
    <property type="entry name" value="RRM"/>
    <property type="match status" value="1"/>
</dbReference>
<name>A0ABR2RYK1_9ROSI</name>